<name>A0A166G391_9AGAM</name>
<evidence type="ECO:0000256" key="1">
    <source>
        <dbReference type="ARBA" id="ARBA00004137"/>
    </source>
</evidence>
<dbReference type="Pfam" id="PF02953">
    <property type="entry name" value="zf-Tim10_DDP"/>
    <property type="match status" value="1"/>
</dbReference>
<keyword evidence="10 12" id="KW-1015">Disulfide bond</keyword>
<dbReference type="InterPro" id="IPR004217">
    <property type="entry name" value="Tim10-like"/>
</dbReference>
<evidence type="ECO:0000256" key="10">
    <source>
        <dbReference type="ARBA" id="ARBA00023157"/>
    </source>
</evidence>
<evidence type="ECO:0000256" key="9">
    <source>
        <dbReference type="ARBA" id="ARBA00023128"/>
    </source>
</evidence>
<keyword evidence="6" id="KW-0862">Zinc</keyword>
<comment type="domain">
    <text evidence="12">The twin CX3C motif contains 4 conserved Cys residues that form 2 disulfide bonds in the mitochondrial intermembrane space.</text>
</comment>
<evidence type="ECO:0000256" key="11">
    <source>
        <dbReference type="ARBA" id="ARBA00023186"/>
    </source>
</evidence>
<dbReference type="FunFam" id="1.10.287.810:FF:000001">
    <property type="entry name" value="mitochondrial import inner membrane translocase subunit TIM13"/>
    <property type="match status" value="1"/>
</dbReference>
<dbReference type="AlphaFoldDB" id="A0A166G391"/>
<keyword evidence="5 12" id="KW-0472">Membrane</keyword>
<keyword evidence="7 12" id="KW-0653">Protein transport</keyword>
<evidence type="ECO:0000256" key="8">
    <source>
        <dbReference type="ARBA" id="ARBA00023010"/>
    </source>
</evidence>
<evidence type="ECO:0000259" key="14">
    <source>
        <dbReference type="Pfam" id="PF02953"/>
    </source>
</evidence>
<dbReference type="InterPro" id="IPR035427">
    <property type="entry name" value="Tim10-like_dom_sf"/>
</dbReference>
<dbReference type="GO" id="GO:0042719">
    <property type="term" value="C:mitochondrial intermembrane space chaperone complex"/>
    <property type="evidence" value="ECO:0007669"/>
    <property type="project" value="UniProtKB-ARBA"/>
</dbReference>
<keyword evidence="16" id="KW-1185">Reference proteome</keyword>
<sequence length="119" mass="13027">MSSFFGSSASASSSPAPAQQSIAAQVEGVKQRVQNELALHDAQELINKINEKCFFKCVTKPSSSLSSSEETCLSRCMQRYMEAYNIVNRTYRNRLMTERANSQAAAGQPSDLLTPSKLA</sequence>
<dbReference type="GO" id="GO:0015031">
    <property type="term" value="P:protein transport"/>
    <property type="evidence" value="ECO:0007669"/>
    <property type="project" value="UniProtKB-KW"/>
</dbReference>
<keyword evidence="9 12" id="KW-0496">Mitochondrion</keyword>
<evidence type="ECO:0000256" key="6">
    <source>
        <dbReference type="ARBA" id="ARBA00022833"/>
    </source>
</evidence>
<keyword evidence="4" id="KW-0479">Metal-binding</keyword>
<dbReference type="OrthoDB" id="7813104at2759"/>
<keyword evidence="8 12" id="KW-0811">Translocation</keyword>
<feature type="domain" description="Tim10-like" evidence="14">
    <location>
        <begin position="31"/>
        <end position="92"/>
    </location>
</feature>
<evidence type="ECO:0000256" key="4">
    <source>
        <dbReference type="ARBA" id="ARBA00022723"/>
    </source>
</evidence>
<accession>A0A166G391</accession>
<dbReference type="Proteomes" id="UP000076798">
    <property type="component" value="Unassembled WGS sequence"/>
</dbReference>
<proteinExistence type="inferred from homology"/>
<dbReference type="SUPFAM" id="SSF144122">
    <property type="entry name" value="Tim10-like"/>
    <property type="match status" value="1"/>
</dbReference>
<feature type="region of interest" description="Disordered" evidence="13">
    <location>
        <begin position="1"/>
        <end position="23"/>
    </location>
</feature>
<protein>
    <recommendedName>
        <fullName evidence="12">Mitochondrial import inner membrane translocase subunit</fullName>
    </recommendedName>
</protein>
<comment type="subcellular location">
    <subcellularLocation>
        <location evidence="1 12">Mitochondrion inner membrane</location>
        <topology evidence="1 12">Peripheral membrane protein</topology>
        <orientation evidence="1 12">Intermembrane side</orientation>
    </subcellularLocation>
</comment>
<evidence type="ECO:0000256" key="3">
    <source>
        <dbReference type="ARBA" id="ARBA00022448"/>
    </source>
</evidence>
<keyword evidence="5 12" id="KW-0999">Mitochondrion inner membrane</keyword>
<evidence type="ECO:0000256" key="7">
    <source>
        <dbReference type="ARBA" id="ARBA00022927"/>
    </source>
</evidence>
<comment type="function">
    <text evidence="12">Mitochondrial intermembrane chaperone that participates in the import and insertion of some multi-pass transmembrane proteins into the mitochondrial inner membrane. Also required for the transfer of beta-barrel precursors from the TOM complex to the sorting and assembly machinery (SAM complex) of the outer membrane. Acts as a chaperone-like protein that protects the hydrophobic precursors from aggregation and guide them through the mitochondrial intermembrane space.</text>
</comment>
<reference evidence="15 16" key="1">
    <citation type="journal article" date="2016" name="Mol. Biol. Evol.">
        <title>Comparative Genomics of Early-Diverging Mushroom-Forming Fungi Provides Insights into the Origins of Lignocellulose Decay Capabilities.</title>
        <authorList>
            <person name="Nagy L.G."/>
            <person name="Riley R."/>
            <person name="Tritt A."/>
            <person name="Adam C."/>
            <person name="Daum C."/>
            <person name="Floudas D."/>
            <person name="Sun H."/>
            <person name="Yadav J.S."/>
            <person name="Pangilinan J."/>
            <person name="Larsson K.H."/>
            <person name="Matsuura K."/>
            <person name="Barry K."/>
            <person name="Labutti K."/>
            <person name="Kuo R."/>
            <person name="Ohm R.A."/>
            <person name="Bhattacharya S.S."/>
            <person name="Shirouzu T."/>
            <person name="Yoshinaga Y."/>
            <person name="Martin F.M."/>
            <person name="Grigoriev I.V."/>
            <person name="Hibbett D.S."/>
        </authorList>
    </citation>
    <scope>NUCLEOTIDE SEQUENCE [LARGE SCALE GENOMIC DNA]</scope>
    <source>
        <strain evidence="15 16">HHB10207 ss-3</strain>
    </source>
</reference>
<evidence type="ECO:0000313" key="15">
    <source>
        <dbReference type="EMBL" id="KZT41264.1"/>
    </source>
</evidence>
<dbReference type="GO" id="GO:0046872">
    <property type="term" value="F:metal ion binding"/>
    <property type="evidence" value="ECO:0007669"/>
    <property type="project" value="UniProtKB-KW"/>
</dbReference>
<evidence type="ECO:0000256" key="12">
    <source>
        <dbReference type="RuleBase" id="RU367043"/>
    </source>
</evidence>
<comment type="similarity">
    <text evidence="2 12">Belongs to the small Tim family.</text>
</comment>
<feature type="region of interest" description="Disordered" evidence="13">
    <location>
        <begin position="99"/>
        <end position="119"/>
    </location>
</feature>
<dbReference type="EMBL" id="KV428023">
    <property type="protein sequence ID" value="KZT41264.1"/>
    <property type="molecule type" value="Genomic_DNA"/>
</dbReference>
<dbReference type="GO" id="GO:0045039">
    <property type="term" value="P:protein insertion into mitochondrial inner membrane"/>
    <property type="evidence" value="ECO:0007669"/>
    <property type="project" value="UniProtKB-ARBA"/>
</dbReference>
<evidence type="ECO:0000256" key="2">
    <source>
        <dbReference type="ARBA" id="ARBA00006720"/>
    </source>
</evidence>
<dbReference type="STRING" id="1314776.A0A166G391"/>
<comment type="subunit">
    <text evidence="12">Heterohexamer.</text>
</comment>
<evidence type="ECO:0000256" key="13">
    <source>
        <dbReference type="SAM" id="MobiDB-lite"/>
    </source>
</evidence>
<dbReference type="GO" id="GO:0005743">
    <property type="term" value="C:mitochondrial inner membrane"/>
    <property type="evidence" value="ECO:0007669"/>
    <property type="project" value="UniProtKB-SubCell"/>
</dbReference>
<evidence type="ECO:0000313" key="16">
    <source>
        <dbReference type="Proteomes" id="UP000076798"/>
    </source>
</evidence>
<gene>
    <name evidence="15" type="ORF">SISSUDRAFT_351566</name>
</gene>
<organism evidence="15 16">
    <name type="scientific">Sistotremastrum suecicum HHB10207 ss-3</name>
    <dbReference type="NCBI Taxonomy" id="1314776"/>
    <lineage>
        <taxon>Eukaryota</taxon>
        <taxon>Fungi</taxon>
        <taxon>Dikarya</taxon>
        <taxon>Basidiomycota</taxon>
        <taxon>Agaricomycotina</taxon>
        <taxon>Agaricomycetes</taxon>
        <taxon>Sistotremastrales</taxon>
        <taxon>Sistotremastraceae</taxon>
        <taxon>Sistotremastrum</taxon>
    </lineage>
</organism>
<dbReference type="Gene3D" id="1.10.287.810">
    <property type="entry name" value="Mitochondrial import inner membrane translocase subunit tim13 like domains"/>
    <property type="match status" value="1"/>
</dbReference>
<evidence type="ECO:0000256" key="5">
    <source>
        <dbReference type="ARBA" id="ARBA00022792"/>
    </source>
</evidence>
<keyword evidence="3 12" id="KW-0813">Transport</keyword>
<keyword evidence="11 12" id="KW-0143">Chaperone</keyword>